<reference evidence="1" key="1">
    <citation type="submission" date="2022-09" db="EMBL/GenBank/DDBJ databases">
        <title>Aureispira anguillicida sp. nov., isolated from Leptocephalus of Japanese eel Anguilla japonica.</title>
        <authorList>
            <person name="Yuasa K."/>
            <person name="Mekata T."/>
            <person name="Ikunari K."/>
        </authorList>
    </citation>
    <scope>NUCLEOTIDE SEQUENCE</scope>
    <source>
        <strain evidence="1">EL160426</strain>
    </source>
</reference>
<dbReference type="KEGG" id="aup:AsAng_0056230"/>
<organism evidence="1 2">
    <name type="scientific">Aureispira anguillae</name>
    <dbReference type="NCBI Taxonomy" id="2864201"/>
    <lineage>
        <taxon>Bacteria</taxon>
        <taxon>Pseudomonadati</taxon>
        <taxon>Bacteroidota</taxon>
        <taxon>Saprospiria</taxon>
        <taxon>Saprospirales</taxon>
        <taxon>Saprospiraceae</taxon>
        <taxon>Aureispira</taxon>
    </lineage>
</organism>
<name>A0A916DVX1_9BACT</name>
<proteinExistence type="predicted"/>
<dbReference type="Proteomes" id="UP001060919">
    <property type="component" value="Chromosome"/>
</dbReference>
<dbReference type="AlphaFoldDB" id="A0A916DVX1"/>
<evidence type="ECO:0000313" key="1">
    <source>
        <dbReference type="EMBL" id="BDS14841.1"/>
    </source>
</evidence>
<accession>A0A916DVX1</accession>
<dbReference type="EMBL" id="AP026867">
    <property type="protein sequence ID" value="BDS14841.1"/>
    <property type="molecule type" value="Genomic_DNA"/>
</dbReference>
<sequence>MWDQRTIVFRIGLSVWLECCLWGMECLFRINGAFQNNNKTILSKVA</sequence>
<gene>
    <name evidence="1" type="ORF">AsAng_0056230</name>
</gene>
<keyword evidence="2" id="KW-1185">Reference proteome</keyword>
<protein>
    <submittedName>
        <fullName evidence="1">Uncharacterized protein</fullName>
    </submittedName>
</protein>
<evidence type="ECO:0000313" key="2">
    <source>
        <dbReference type="Proteomes" id="UP001060919"/>
    </source>
</evidence>